<feature type="transmembrane region" description="Helical" evidence="5">
    <location>
        <begin position="177"/>
        <end position="195"/>
    </location>
</feature>
<keyword evidence="4 5" id="KW-0472">Membrane</keyword>
<dbReference type="Proteomes" id="UP001497623">
    <property type="component" value="Unassembled WGS sequence"/>
</dbReference>
<feature type="transmembrane region" description="Helical" evidence="5">
    <location>
        <begin position="90"/>
        <end position="113"/>
    </location>
</feature>
<proteinExistence type="predicted"/>
<dbReference type="SUPFAM" id="SSF81321">
    <property type="entry name" value="Family A G protein-coupled receptor-like"/>
    <property type="match status" value="1"/>
</dbReference>
<feature type="transmembrane region" description="Helical" evidence="5">
    <location>
        <begin position="270"/>
        <end position="291"/>
    </location>
</feature>
<dbReference type="EMBL" id="CAXKWB010000113">
    <property type="protein sequence ID" value="CAL4059383.1"/>
    <property type="molecule type" value="Genomic_DNA"/>
</dbReference>
<evidence type="ECO:0000256" key="4">
    <source>
        <dbReference type="ARBA" id="ARBA00023136"/>
    </source>
</evidence>
<feature type="transmembrane region" description="Helical" evidence="5">
    <location>
        <begin position="51"/>
        <end position="78"/>
    </location>
</feature>
<sequence>MMQEYNKSTSATLTDLQIPENDTSNITNEGEFVLPPDGGEVEFEEVDHAHALFIAFHVILPLFAVACILVNALSLVMVMRPRLNAIHINLYLKLLILLDLLTAMSTLPASLAMGNTLCNSYAMAFYQAHFGMYLVNLFRFSCLYVWIWVSFDRFMAIWFLERFQSIRNCKGLQKKRLIITGIWILAWMLPVLSLGEVKRVHITKDCWVGDADHTVVLSTEHSLLFDLALQYIPYGVLILLSIGLAAGVVKKRLLNNMGCQSKRCEFYKTFAILILNLLYVLCYCLVWMMPVSSFMDIVILWTTQQSAFLMWSMINTLIIFFFHKDYHDELMAMLSSFTIVKKKKKRVHLDIEMEHTSITEV</sequence>
<keyword evidence="2 5" id="KW-0812">Transmembrane</keyword>
<evidence type="ECO:0000259" key="6">
    <source>
        <dbReference type="PROSITE" id="PS50262"/>
    </source>
</evidence>
<evidence type="ECO:0000313" key="8">
    <source>
        <dbReference type="Proteomes" id="UP001497623"/>
    </source>
</evidence>
<evidence type="ECO:0000256" key="3">
    <source>
        <dbReference type="ARBA" id="ARBA00022989"/>
    </source>
</evidence>
<accession>A0AAV2PKH3</accession>
<dbReference type="PANTHER" id="PTHR47760:SF1">
    <property type="entry name" value="G-PROTEIN COUPLED RECEPTORS FAMILY 1 PROFILE DOMAIN-CONTAINING PROTEIN"/>
    <property type="match status" value="1"/>
</dbReference>
<feature type="transmembrane region" description="Helical" evidence="5">
    <location>
        <begin position="133"/>
        <end position="156"/>
    </location>
</feature>
<evidence type="ECO:0000256" key="5">
    <source>
        <dbReference type="SAM" id="Phobius"/>
    </source>
</evidence>
<dbReference type="GO" id="GO:0016020">
    <property type="term" value="C:membrane"/>
    <property type="evidence" value="ECO:0007669"/>
    <property type="project" value="UniProtKB-SubCell"/>
</dbReference>
<dbReference type="InterPro" id="IPR053093">
    <property type="entry name" value="GPCR-like"/>
</dbReference>
<feature type="transmembrane region" description="Helical" evidence="5">
    <location>
        <begin position="297"/>
        <end position="322"/>
    </location>
</feature>
<name>A0AAV2PKH3_MEGNR</name>
<dbReference type="PANTHER" id="PTHR47760">
    <property type="entry name" value="G-PROTEIN COUPLED RECEPTOR B0563.6-LIKE PROTEIN-RELATED"/>
    <property type="match status" value="1"/>
</dbReference>
<dbReference type="Gene3D" id="1.20.1070.10">
    <property type="entry name" value="Rhodopsin 7-helix transmembrane proteins"/>
    <property type="match status" value="1"/>
</dbReference>
<dbReference type="PROSITE" id="PS50262">
    <property type="entry name" value="G_PROTEIN_RECEP_F1_2"/>
    <property type="match status" value="1"/>
</dbReference>
<comment type="subcellular location">
    <subcellularLocation>
        <location evidence="1">Membrane</location>
    </subcellularLocation>
</comment>
<gene>
    <name evidence="7" type="ORF">MNOR_LOCUS505</name>
</gene>
<feature type="domain" description="G-protein coupled receptors family 1 profile" evidence="6">
    <location>
        <begin position="70"/>
        <end position="283"/>
    </location>
</feature>
<evidence type="ECO:0000256" key="1">
    <source>
        <dbReference type="ARBA" id="ARBA00004370"/>
    </source>
</evidence>
<evidence type="ECO:0000313" key="7">
    <source>
        <dbReference type="EMBL" id="CAL4059383.1"/>
    </source>
</evidence>
<feature type="transmembrane region" description="Helical" evidence="5">
    <location>
        <begin position="231"/>
        <end position="249"/>
    </location>
</feature>
<keyword evidence="3 5" id="KW-1133">Transmembrane helix</keyword>
<reference evidence="7 8" key="1">
    <citation type="submission" date="2024-05" db="EMBL/GenBank/DDBJ databases">
        <authorList>
            <person name="Wallberg A."/>
        </authorList>
    </citation>
    <scope>NUCLEOTIDE SEQUENCE [LARGE SCALE GENOMIC DNA]</scope>
</reference>
<organism evidence="7 8">
    <name type="scientific">Meganyctiphanes norvegica</name>
    <name type="common">Northern krill</name>
    <name type="synonym">Thysanopoda norvegica</name>
    <dbReference type="NCBI Taxonomy" id="48144"/>
    <lineage>
        <taxon>Eukaryota</taxon>
        <taxon>Metazoa</taxon>
        <taxon>Ecdysozoa</taxon>
        <taxon>Arthropoda</taxon>
        <taxon>Crustacea</taxon>
        <taxon>Multicrustacea</taxon>
        <taxon>Malacostraca</taxon>
        <taxon>Eumalacostraca</taxon>
        <taxon>Eucarida</taxon>
        <taxon>Euphausiacea</taxon>
        <taxon>Euphausiidae</taxon>
        <taxon>Meganyctiphanes</taxon>
    </lineage>
</organism>
<evidence type="ECO:0000256" key="2">
    <source>
        <dbReference type="ARBA" id="ARBA00022692"/>
    </source>
</evidence>
<dbReference type="AlphaFoldDB" id="A0AAV2PKH3"/>
<protein>
    <recommendedName>
        <fullName evidence="6">G-protein coupled receptors family 1 profile domain-containing protein</fullName>
    </recommendedName>
</protein>
<keyword evidence="8" id="KW-1185">Reference proteome</keyword>
<dbReference type="InterPro" id="IPR017452">
    <property type="entry name" value="GPCR_Rhodpsn_7TM"/>
</dbReference>
<comment type="caution">
    <text evidence="7">The sequence shown here is derived from an EMBL/GenBank/DDBJ whole genome shotgun (WGS) entry which is preliminary data.</text>
</comment>